<evidence type="ECO:0000256" key="1">
    <source>
        <dbReference type="SAM" id="SignalP"/>
    </source>
</evidence>
<sequence>MGAAQWLLESTLWFLGAPVRAARWLIQRRQPLRPSVAFEDLGADILALVVSQLPPESAFMLSGLSRKLRIALNPTLFRAVRWAPLRHGFPPDALWPYIQILVLAGDMHTKRGEETRMDLDYAAITADAKEGIPRLPAVHSLQLTQTVHGGLWPELFDVLSMVPTLTRLYLQANWFSPRRQTTFELHSVRTNLKYVEYPFSYPRPMTRRNLQMLHVEGSNLRQLLKGCRPTLEGVTIPGELVFRAMDYSQPWSALREITLAG</sequence>
<keyword evidence="3" id="KW-1185">Reference proteome</keyword>
<proteinExistence type="predicted"/>
<evidence type="ECO:0000313" key="3">
    <source>
        <dbReference type="Proteomes" id="UP000815677"/>
    </source>
</evidence>
<dbReference type="Proteomes" id="UP000815677">
    <property type="component" value="Unassembled WGS sequence"/>
</dbReference>
<organism evidence="2 3">
    <name type="scientific">Mycena chlorophos</name>
    <name type="common">Agaric fungus</name>
    <name type="synonym">Agaricus chlorophos</name>
    <dbReference type="NCBI Taxonomy" id="658473"/>
    <lineage>
        <taxon>Eukaryota</taxon>
        <taxon>Fungi</taxon>
        <taxon>Dikarya</taxon>
        <taxon>Basidiomycota</taxon>
        <taxon>Agaricomycotina</taxon>
        <taxon>Agaricomycetes</taxon>
        <taxon>Agaricomycetidae</taxon>
        <taxon>Agaricales</taxon>
        <taxon>Marasmiineae</taxon>
        <taxon>Mycenaceae</taxon>
        <taxon>Mycena</taxon>
    </lineage>
</organism>
<gene>
    <name evidence="2" type="ORF">MCHLO_02972</name>
</gene>
<accession>A0ABQ0L2M6</accession>
<feature type="signal peptide" evidence="1">
    <location>
        <begin position="1"/>
        <end position="21"/>
    </location>
</feature>
<reference evidence="2" key="1">
    <citation type="submission" date="2014-09" db="EMBL/GenBank/DDBJ databases">
        <title>Genome sequence of the luminous mushroom Mycena chlorophos for searching fungal bioluminescence genes.</title>
        <authorList>
            <person name="Tanaka Y."/>
            <person name="Kasuga D."/>
            <person name="Oba Y."/>
            <person name="Hase S."/>
            <person name="Sato K."/>
            <person name="Oba Y."/>
            <person name="Sakakibara Y."/>
        </authorList>
    </citation>
    <scope>NUCLEOTIDE SEQUENCE</scope>
</reference>
<feature type="chain" id="PRO_5047283824" description="F-box domain-containing protein" evidence="1">
    <location>
        <begin position="22"/>
        <end position="261"/>
    </location>
</feature>
<name>A0ABQ0L2M6_MYCCL</name>
<protein>
    <recommendedName>
        <fullName evidence="4">F-box domain-containing protein</fullName>
    </recommendedName>
</protein>
<evidence type="ECO:0000313" key="2">
    <source>
        <dbReference type="EMBL" id="GAT45391.1"/>
    </source>
</evidence>
<feature type="non-terminal residue" evidence="2">
    <location>
        <position position="261"/>
    </location>
</feature>
<evidence type="ECO:0008006" key="4">
    <source>
        <dbReference type="Google" id="ProtNLM"/>
    </source>
</evidence>
<dbReference type="EMBL" id="DF841174">
    <property type="protein sequence ID" value="GAT45391.1"/>
    <property type="molecule type" value="Genomic_DNA"/>
</dbReference>
<keyword evidence="1" id="KW-0732">Signal</keyword>